<dbReference type="PANTHER" id="PTHR36856">
    <property type="entry name" value="OS07G0175200 PROTEIN"/>
    <property type="match status" value="1"/>
</dbReference>
<dbReference type="AlphaFoldDB" id="A0A803M2W5"/>
<feature type="region of interest" description="Disordered" evidence="1">
    <location>
        <begin position="1"/>
        <end position="21"/>
    </location>
</feature>
<evidence type="ECO:0000256" key="1">
    <source>
        <dbReference type="SAM" id="MobiDB-lite"/>
    </source>
</evidence>
<sequence length="74" mass="7956">MTSESANGKIPKEAKKPSSLTDAQVLRKCLEDNKGDKIKCKSKIEAFKSAASSPPSLKPLPNSRLLTRASLTDV</sequence>
<reference evidence="2" key="1">
    <citation type="journal article" date="2017" name="Nature">
        <title>The genome of Chenopodium quinoa.</title>
        <authorList>
            <person name="Jarvis D.E."/>
            <person name="Ho Y.S."/>
            <person name="Lightfoot D.J."/>
            <person name="Schmoeckel S.M."/>
            <person name="Li B."/>
            <person name="Borm T.J.A."/>
            <person name="Ohyanagi H."/>
            <person name="Mineta K."/>
            <person name="Michell C.T."/>
            <person name="Saber N."/>
            <person name="Kharbatia N.M."/>
            <person name="Rupper R.R."/>
            <person name="Sharp A.R."/>
            <person name="Dally N."/>
            <person name="Boughton B.A."/>
            <person name="Woo Y.H."/>
            <person name="Gao G."/>
            <person name="Schijlen E.G.W.M."/>
            <person name="Guo X."/>
            <person name="Momin A.A."/>
            <person name="Negrao S."/>
            <person name="Al-Babili S."/>
            <person name="Gehring C."/>
            <person name="Roessner U."/>
            <person name="Jung C."/>
            <person name="Murphy K."/>
            <person name="Arold S.T."/>
            <person name="Gojobori T."/>
            <person name="van der Linden C.G."/>
            <person name="van Loo E.N."/>
            <person name="Jellen E.N."/>
            <person name="Maughan P.J."/>
            <person name="Tester M."/>
        </authorList>
    </citation>
    <scope>NUCLEOTIDE SEQUENCE [LARGE SCALE GENOMIC DNA]</scope>
    <source>
        <strain evidence="2">cv. PI 614886</strain>
    </source>
</reference>
<accession>A0A803M2W5</accession>
<protein>
    <submittedName>
        <fullName evidence="2">Uncharacterized protein</fullName>
    </submittedName>
</protein>
<name>A0A803M2W5_CHEQI</name>
<reference evidence="2" key="2">
    <citation type="submission" date="2021-03" db="UniProtKB">
        <authorList>
            <consortium name="EnsemblPlants"/>
        </authorList>
    </citation>
    <scope>IDENTIFICATION</scope>
</reference>
<dbReference type="EnsemblPlants" id="AUR62022563-RA">
    <property type="protein sequence ID" value="AUR62022563-RA:cds"/>
    <property type="gene ID" value="AUR62022563"/>
</dbReference>
<dbReference type="Gramene" id="AUR62022563-RA">
    <property type="protein sequence ID" value="AUR62022563-RA:cds"/>
    <property type="gene ID" value="AUR62022563"/>
</dbReference>
<evidence type="ECO:0000313" key="2">
    <source>
        <dbReference type="EnsemblPlants" id="AUR62022563-RA:cds"/>
    </source>
</evidence>
<evidence type="ECO:0000313" key="3">
    <source>
        <dbReference type="Proteomes" id="UP000596660"/>
    </source>
</evidence>
<dbReference type="SMR" id="A0A803M2W5"/>
<keyword evidence="3" id="KW-1185">Reference proteome</keyword>
<feature type="compositionally biased region" description="Low complexity" evidence="1">
    <location>
        <begin position="50"/>
        <end position="61"/>
    </location>
</feature>
<organism evidence="2 3">
    <name type="scientific">Chenopodium quinoa</name>
    <name type="common">Quinoa</name>
    <dbReference type="NCBI Taxonomy" id="63459"/>
    <lineage>
        <taxon>Eukaryota</taxon>
        <taxon>Viridiplantae</taxon>
        <taxon>Streptophyta</taxon>
        <taxon>Embryophyta</taxon>
        <taxon>Tracheophyta</taxon>
        <taxon>Spermatophyta</taxon>
        <taxon>Magnoliopsida</taxon>
        <taxon>eudicotyledons</taxon>
        <taxon>Gunneridae</taxon>
        <taxon>Pentapetalae</taxon>
        <taxon>Caryophyllales</taxon>
        <taxon>Chenopodiaceae</taxon>
        <taxon>Chenopodioideae</taxon>
        <taxon>Atripliceae</taxon>
        <taxon>Chenopodium</taxon>
    </lineage>
</organism>
<feature type="region of interest" description="Disordered" evidence="1">
    <location>
        <begin position="50"/>
        <end position="74"/>
    </location>
</feature>
<dbReference type="OMA" id="TKCKSKI"/>
<dbReference type="PANTHER" id="PTHR36856:SF1">
    <property type="entry name" value="OS07G0175200 PROTEIN"/>
    <property type="match status" value="1"/>
</dbReference>
<dbReference type="Proteomes" id="UP000596660">
    <property type="component" value="Unplaced"/>
</dbReference>
<proteinExistence type="predicted"/>